<reference evidence="8" key="2">
    <citation type="submission" date="2011-10" db="EMBL/GenBank/DDBJ databases">
        <title>The Genome Sequence of Granulicatella elegans ATCC 700633.</title>
        <authorList>
            <consortium name="The Broad Institute Genome Sequencing Platform"/>
            <consortium name="The Broad Institute Genome Sequencing Center for Infectious Disease"/>
            <person name="Earl A."/>
            <person name="Ward D."/>
            <person name="Feldgarden M."/>
            <person name="Gevers D."/>
            <person name="Sibley C.D."/>
            <person name="Field T.R."/>
            <person name="Grinwis M."/>
            <person name="Eshaghurshan C.S."/>
            <person name="Surette M.G."/>
            <person name="Young S.K."/>
            <person name="Zeng Q."/>
            <person name="Gargeya S."/>
            <person name="Fitzgerald M."/>
            <person name="Haas B."/>
            <person name="Abouelleil A."/>
            <person name="Alvarado L."/>
            <person name="Arachchi H.M."/>
            <person name="Berlin A."/>
            <person name="Brown A."/>
            <person name="Chapman S.B."/>
            <person name="Chen Z."/>
            <person name="Dunbar C."/>
            <person name="Freedman E."/>
            <person name="Gearin G."/>
            <person name="Goldberg J."/>
            <person name="Griggs A."/>
            <person name="Gujja S."/>
            <person name="Heiman D."/>
            <person name="Howarth C."/>
            <person name="Larson L."/>
            <person name="Lui A."/>
            <person name="MacDonald P.J.P."/>
            <person name="Montmayeur A."/>
            <person name="Murphy C."/>
            <person name="Neiman D."/>
            <person name="Pearson M."/>
            <person name="Priest M."/>
            <person name="Roberts A."/>
            <person name="Saif S."/>
            <person name="Shea T."/>
            <person name="Shenoy N."/>
            <person name="Sisk P."/>
            <person name="Stolte C."/>
            <person name="Sykes S."/>
            <person name="Wortman J."/>
            <person name="Nusbaum C."/>
            <person name="Birren B."/>
        </authorList>
    </citation>
    <scope>NUCLEOTIDE SEQUENCE [LARGE SCALE GENOMIC DNA]</scope>
    <source>
        <strain evidence="8">ATCC 700633</strain>
    </source>
</reference>
<dbReference type="CDD" id="cd13138">
    <property type="entry name" value="MATE_yoeA_like"/>
    <property type="match status" value="1"/>
</dbReference>
<dbReference type="GO" id="GO:0042910">
    <property type="term" value="F:xenobiotic transmembrane transporter activity"/>
    <property type="evidence" value="ECO:0007669"/>
    <property type="project" value="InterPro"/>
</dbReference>
<feature type="transmembrane region" description="Helical" evidence="7">
    <location>
        <begin position="196"/>
        <end position="218"/>
    </location>
</feature>
<feature type="transmembrane region" description="Helical" evidence="7">
    <location>
        <begin position="418"/>
        <end position="439"/>
    </location>
</feature>
<feature type="transmembrane region" description="Helical" evidence="7">
    <location>
        <begin position="140"/>
        <end position="157"/>
    </location>
</feature>
<feature type="transmembrane region" description="Helical" evidence="7">
    <location>
        <begin position="53"/>
        <end position="86"/>
    </location>
</feature>
<name>D0BN05_9LACT</name>
<dbReference type="GO" id="GO:0005886">
    <property type="term" value="C:plasma membrane"/>
    <property type="evidence" value="ECO:0007669"/>
    <property type="project" value="UniProtKB-SubCell"/>
</dbReference>
<keyword evidence="9" id="KW-1185">Reference proteome</keyword>
<dbReference type="HOGENOM" id="CLU_012893_5_0_9"/>
<dbReference type="InterPro" id="IPR048279">
    <property type="entry name" value="MdtK-like"/>
</dbReference>
<dbReference type="InterPro" id="IPR052031">
    <property type="entry name" value="Membrane_Transporter-Flippase"/>
</dbReference>
<feature type="transmembrane region" description="Helical" evidence="7">
    <location>
        <begin position="12"/>
        <end position="33"/>
    </location>
</feature>
<keyword evidence="6 7" id="KW-0472">Membrane</keyword>
<dbReference type="InterPro" id="IPR002528">
    <property type="entry name" value="MATE_fam"/>
</dbReference>
<dbReference type="AlphaFoldDB" id="D0BN05"/>
<dbReference type="GO" id="GO:0015297">
    <property type="term" value="F:antiporter activity"/>
    <property type="evidence" value="ECO:0007669"/>
    <property type="project" value="InterPro"/>
</dbReference>
<keyword evidence="5 7" id="KW-1133">Transmembrane helix</keyword>
<feature type="transmembrane region" description="Helical" evidence="7">
    <location>
        <begin position="360"/>
        <end position="380"/>
    </location>
</feature>
<evidence type="ECO:0000256" key="4">
    <source>
        <dbReference type="ARBA" id="ARBA00022692"/>
    </source>
</evidence>
<dbReference type="PANTHER" id="PTHR43549:SF3">
    <property type="entry name" value="MULTIDRUG RESISTANCE PROTEIN YPNP-RELATED"/>
    <property type="match status" value="1"/>
</dbReference>
<evidence type="ECO:0000256" key="3">
    <source>
        <dbReference type="ARBA" id="ARBA00022475"/>
    </source>
</evidence>
<sequence length="454" mass="49330">MIMFKKTSVNLLDGPILRSIIAFAIPILISNIFQQLYNTADIMIVGRYLGPNALAGVGATAAIFELVIGFALGVGNGMGVVIARCFGAQDMTQLKRAVASTLVIGFGLSLIVSTLGHFGMYPLLEFLGTPTEIIDLSYQYIHMIVLCVGVTFAYNLCAGLLRAVGDSQAALYFLIFSAIINIILDILFITQLHLGVQSAGLATIISQGISAILCFFYIRRRASFLLPQKEHFIWDKELYLDLLGQGLAMGLMTSIVSIGTVTLQTSINALGATIISAQTSARRIMSFSMLPVSAIASSLTTFTSQNLGANRPQRIQRGIYLGCMVAIIWTIFIAITLFFASPALNELISGSTDPALISNASLYNRISSTFYPVLAVLLVLRNSLQGLGQKITPLISSFIELFGKVLFVLFIIPSTGYMGVIFCEPLIWVPMTIQLYYSYKHQPIIQSLKNASHS</sequence>
<dbReference type="eggNOG" id="COG0534">
    <property type="taxonomic scope" value="Bacteria"/>
</dbReference>
<evidence type="ECO:0000256" key="7">
    <source>
        <dbReference type="SAM" id="Phobius"/>
    </source>
</evidence>
<feature type="transmembrane region" description="Helical" evidence="7">
    <location>
        <begin position="319"/>
        <end position="340"/>
    </location>
</feature>
<protein>
    <submittedName>
        <fullName evidence="8">MATE efflux family protein</fullName>
    </submittedName>
</protein>
<dbReference type="NCBIfam" id="TIGR00797">
    <property type="entry name" value="matE"/>
    <property type="match status" value="1"/>
</dbReference>
<feature type="transmembrane region" description="Helical" evidence="7">
    <location>
        <begin position="169"/>
        <end position="190"/>
    </location>
</feature>
<dbReference type="PIRSF" id="PIRSF006603">
    <property type="entry name" value="DinF"/>
    <property type="match status" value="1"/>
</dbReference>
<reference evidence="8" key="1">
    <citation type="submission" date="2009-09" db="EMBL/GenBank/DDBJ databases">
        <authorList>
            <consortium name="The Broad Institute Genome Sequencing Platform"/>
            <person name="Ward D."/>
            <person name="Feldgarden M."/>
            <person name="Earl A."/>
            <person name="Young S.K."/>
            <person name="Zeng Q."/>
            <person name="Koehrsen M."/>
            <person name="Alvarado L."/>
            <person name="Berlin A."/>
            <person name="Bochicchio J."/>
            <person name="Borenstein D."/>
            <person name="Chapman S.B."/>
            <person name="Chen Z."/>
            <person name="Engels R."/>
            <person name="Freedman E."/>
            <person name="Gellesch M."/>
            <person name="Goldberg J."/>
            <person name="Griggs A."/>
            <person name="Gujja S."/>
            <person name="Heilman E."/>
            <person name="Heiman D."/>
            <person name="Hepburn T."/>
            <person name="Howarth C."/>
            <person name="Jen D."/>
            <person name="Larson L."/>
            <person name="Lewis B."/>
            <person name="Mehta T."/>
            <person name="Park D."/>
            <person name="Pearson M."/>
            <person name="Roberts A."/>
            <person name="Saif S."/>
            <person name="Shea T."/>
            <person name="Shenoy N."/>
            <person name="Sisk P."/>
            <person name="Stolte C."/>
            <person name="Sykes S."/>
            <person name="Thomson T."/>
            <person name="Walk T."/>
            <person name="White J."/>
            <person name="Yandava C."/>
            <person name="Sibley C.D."/>
            <person name="Field T.R."/>
            <person name="Grinwis M."/>
            <person name="Eshaghurshan C.S."/>
            <person name="Surette M.G."/>
            <person name="Haas B."/>
            <person name="Nusbaum C."/>
            <person name="Birren B."/>
        </authorList>
    </citation>
    <scope>NUCLEOTIDE SEQUENCE [LARGE SCALE GENOMIC DNA]</scope>
    <source>
        <strain evidence="8">ATCC 700633</strain>
    </source>
</reference>
<dbReference type="Pfam" id="PF01554">
    <property type="entry name" value="MatE"/>
    <property type="match status" value="2"/>
</dbReference>
<keyword evidence="3" id="KW-1003">Cell membrane</keyword>
<evidence type="ECO:0000256" key="2">
    <source>
        <dbReference type="ARBA" id="ARBA00022448"/>
    </source>
</evidence>
<comment type="caution">
    <text evidence="8">The sequence shown here is derived from an EMBL/GenBank/DDBJ whole genome shotgun (WGS) entry which is preliminary data.</text>
</comment>
<feature type="transmembrane region" description="Helical" evidence="7">
    <location>
        <begin position="392"/>
        <end position="412"/>
    </location>
</feature>
<dbReference type="STRING" id="626369.HMPREF0446_01340"/>
<evidence type="ECO:0000313" key="8">
    <source>
        <dbReference type="EMBL" id="EEW92495.2"/>
    </source>
</evidence>
<keyword evidence="4 7" id="KW-0812">Transmembrane</keyword>
<dbReference type="EMBL" id="ACRF02000003">
    <property type="protein sequence ID" value="EEW92495.2"/>
    <property type="molecule type" value="Genomic_DNA"/>
</dbReference>
<comment type="subcellular location">
    <subcellularLocation>
        <location evidence="1">Cell membrane</location>
        <topology evidence="1">Multi-pass membrane protein</topology>
    </subcellularLocation>
</comment>
<proteinExistence type="predicted"/>
<dbReference type="Proteomes" id="UP000002939">
    <property type="component" value="Unassembled WGS sequence"/>
</dbReference>
<evidence type="ECO:0000313" key="9">
    <source>
        <dbReference type="Proteomes" id="UP000002939"/>
    </source>
</evidence>
<gene>
    <name evidence="8" type="ORF">HMPREF0446_01340</name>
</gene>
<evidence type="ECO:0000256" key="1">
    <source>
        <dbReference type="ARBA" id="ARBA00004651"/>
    </source>
</evidence>
<keyword evidence="2" id="KW-0813">Transport</keyword>
<accession>D0BN05</accession>
<organism evidence="8 9">
    <name type="scientific">Granulicatella elegans ATCC 700633</name>
    <dbReference type="NCBI Taxonomy" id="626369"/>
    <lineage>
        <taxon>Bacteria</taxon>
        <taxon>Bacillati</taxon>
        <taxon>Bacillota</taxon>
        <taxon>Bacilli</taxon>
        <taxon>Lactobacillales</taxon>
        <taxon>Carnobacteriaceae</taxon>
        <taxon>Granulicatella</taxon>
    </lineage>
</organism>
<evidence type="ECO:0000256" key="5">
    <source>
        <dbReference type="ARBA" id="ARBA00022989"/>
    </source>
</evidence>
<feature type="transmembrane region" description="Helical" evidence="7">
    <location>
        <begin position="98"/>
        <end position="120"/>
    </location>
</feature>
<evidence type="ECO:0000256" key="6">
    <source>
        <dbReference type="ARBA" id="ARBA00023136"/>
    </source>
</evidence>
<dbReference type="PANTHER" id="PTHR43549">
    <property type="entry name" value="MULTIDRUG RESISTANCE PROTEIN YPNP-RELATED"/>
    <property type="match status" value="1"/>
</dbReference>